<proteinExistence type="predicted"/>
<protein>
    <submittedName>
        <fullName evidence="2">Uncharacterized protein</fullName>
    </submittedName>
</protein>
<sequence length="326" mass="36500">MGNEKTRPIAHVCTASALAATEHQQISEEKLFLLVLLWTHRSLLPAATQSQGAESAWGTLSRIPGPDPRQGEERRGEEREEGRGEERRGEERIEERRGEERRGEERETRRGEEREEGRGEERMERRGGKRGEERRGEERRGRRGEERMRGEGEGERRRGEGEGEERRGEERRGEERRGEGNNKCPNVFEHLQRRIAAVSMGSIRKLLTALMKNNETREATQPDVTPASPAAENTGTRRGCDNPPAKTAFGLHKQSCASLFGPAIGAVHLNPSRRAAEQCKDGLLCSQAEDTRREATRVVQSVPAELSGSRLRSVGGVCTTSIRGNR</sequence>
<dbReference type="EMBL" id="RHFK02000018">
    <property type="protein sequence ID" value="TWW59987.1"/>
    <property type="molecule type" value="Genomic_DNA"/>
</dbReference>
<evidence type="ECO:0000256" key="1">
    <source>
        <dbReference type="SAM" id="MobiDB-lite"/>
    </source>
</evidence>
<organism evidence="2 3">
    <name type="scientific">Takifugu flavidus</name>
    <name type="common">sansaifugu</name>
    <dbReference type="NCBI Taxonomy" id="433684"/>
    <lineage>
        <taxon>Eukaryota</taxon>
        <taxon>Metazoa</taxon>
        <taxon>Chordata</taxon>
        <taxon>Craniata</taxon>
        <taxon>Vertebrata</taxon>
        <taxon>Euteleostomi</taxon>
        <taxon>Actinopterygii</taxon>
        <taxon>Neopterygii</taxon>
        <taxon>Teleostei</taxon>
        <taxon>Neoteleostei</taxon>
        <taxon>Acanthomorphata</taxon>
        <taxon>Eupercaria</taxon>
        <taxon>Tetraodontiformes</taxon>
        <taxon>Tetradontoidea</taxon>
        <taxon>Tetraodontidae</taxon>
        <taxon>Takifugu</taxon>
    </lineage>
</organism>
<dbReference type="Proteomes" id="UP000324091">
    <property type="component" value="Chromosome 5"/>
</dbReference>
<gene>
    <name evidence="2" type="ORF">D4764_05G0000770</name>
</gene>
<evidence type="ECO:0000313" key="2">
    <source>
        <dbReference type="EMBL" id="TWW59987.1"/>
    </source>
</evidence>
<evidence type="ECO:0000313" key="3">
    <source>
        <dbReference type="Proteomes" id="UP000324091"/>
    </source>
</evidence>
<feature type="region of interest" description="Disordered" evidence="1">
    <location>
        <begin position="47"/>
        <end position="185"/>
    </location>
</feature>
<accession>A0A5C6N2R2</accession>
<feature type="compositionally biased region" description="Basic and acidic residues" evidence="1">
    <location>
        <begin position="69"/>
        <end position="180"/>
    </location>
</feature>
<keyword evidence="3" id="KW-1185">Reference proteome</keyword>
<dbReference type="AlphaFoldDB" id="A0A5C6N2R2"/>
<feature type="region of interest" description="Disordered" evidence="1">
    <location>
        <begin position="215"/>
        <end position="241"/>
    </location>
</feature>
<comment type="caution">
    <text evidence="2">The sequence shown here is derived from an EMBL/GenBank/DDBJ whole genome shotgun (WGS) entry which is preliminary data.</text>
</comment>
<reference evidence="2 3" key="1">
    <citation type="submission" date="2019-04" db="EMBL/GenBank/DDBJ databases">
        <title>Chromosome genome assembly for Takifugu flavidus.</title>
        <authorList>
            <person name="Xiao S."/>
        </authorList>
    </citation>
    <scope>NUCLEOTIDE SEQUENCE [LARGE SCALE GENOMIC DNA]</scope>
    <source>
        <strain evidence="2">HTHZ2018</strain>
        <tissue evidence="2">Muscle</tissue>
    </source>
</reference>
<name>A0A5C6N2R2_9TELE</name>